<dbReference type="AlphaFoldDB" id="A0A2Y9A2N4"/>
<feature type="transmembrane region" description="Helical" evidence="1">
    <location>
        <begin position="27"/>
        <end position="48"/>
    </location>
</feature>
<evidence type="ECO:0000313" key="5">
    <source>
        <dbReference type="Proteomes" id="UP000251571"/>
    </source>
</evidence>
<feature type="transmembrane region" description="Helical" evidence="1">
    <location>
        <begin position="100"/>
        <end position="133"/>
    </location>
</feature>
<keyword evidence="1" id="KW-0472">Membrane</keyword>
<proteinExistence type="predicted"/>
<reference evidence="2 4" key="2">
    <citation type="submission" date="2018-03" db="EMBL/GenBank/DDBJ databases">
        <title>Genomic Encyclopedia of Archaeal and Bacterial Type Strains, Phase II (KMG-II): from individual species to whole genera.</title>
        <authorList>
            <person name="Goeker M."/>
        </authorList>
    </citation>
    <scope>NUCLEOTIDE SEQUENCE [LARGE SCALE GENOMIC DNA]</scope>
    <source>
        <strain evidence="2 4">DSM 25227</strain>
    </source>
</reference>
<dbReference type="OrthoDB" id="1376015at2"/>
<reference evidence="3 5" key="1">
    <citation type="submission" date="2016-10" db="EMBL/GenBank/DDBJ databases">
        <authorList>
            <person name="Cai Z."/>
        </authorList>
    </citation>
    <scope>NUCLEOTIDE SEQUENCE [LARGE SCALE GENOMIC DNA]</scope>
    <source>
        <strain evidence="3 5">DSM 25227</strain>
    </source>
</reference>
<evidence type="ECO:0000313" key="2">
    <source>
        <dbReference type="EMBL" id="PWJ22442.1"/>
    </source>
</evidence>
<dbReference type="InterPro" id="IPR017850">
    <property type="entry name" value="Alkaline_phosphatase_core_sf"/>
</dbReference>
<feature type="transmembrane region" description="Helical" evidence="1">
    <location>
        <begin position="60"/>
        <end position="80"/>
    </location>
</feature>
<feature type="transmembrane region" description="Helical" evidence="1">
    <location>
        <begin position="145"/>
        <end position="167"/>
    </location>
</feature>
<organism evidence="3 5">
    <name type="scientific">Jannaschia seohaensis</name>
    <dbReference type="NCBI Taxonomy" id="475081"/>
    <lineage>
        <taxon>Bacteria</taxon>
        <taxon>Pseudomonadati</taxon>
        <taxon>Pseudomonadota</taxon>
        <taxon>Alphaproteobacteria</taxon>
        <taxon>Rhodobacterales</taxon>
        <taxon>Roseobacteraceae</taxon>
        <taxon>Jannaschia</taxon>
    </lineage>
</organism>
<keyword evidence="4" id="KW-1185">Reference proteome</keyword>
<dbReference type="Proteomes" id="UP000251571">
    <property type="component" value="Unassembled WGS sequence"/>
</dbReference>
<keyword evidence="1" id="KW-1133">Transmembrane helix</keyword>
<keyword evidence="1" id="KW-0812">Transmembrane</keyword>
<dbReference type="EMBL" id="UETC01000001">
    <property type="protein sequence ID" value="SSA38720.1"/>
    <property type="molecule type" value="Genomic_DNA"/>
</dbReference>
<sequence>MMLRLAAATALLFLVLIQPNHPAAMTWAALLLFPLELPVILLAVMAAGDGAAGRLLRGGLAAALTVIAALKLADYVSFTALTRGFNPVADIALVDAFLRLLAGAVGPVLAGAAAVAAVLAAALLAWALWWALAQWARLSWPRGRGAWLALPALALGAVAVGEIGQAMGRWSLPVQPPGAAFTARVGVERVGLARRTLDELRDFKAAAHRDPFAGADGLLDRIDRDVLILFVESYGRASLDTPFHAEIHRATLARYEARLAAAGVAMRSGLLAAPTRGGQSWLSHATVANGLWVDNQASYGAVLASGRETLFHHAARAGFRTAAVMPQITLDWPEALRMGFEDILPAADLGYAGEPFNWVTMPDQFTLAALDRLVREDGDPRRDFVQVALASSHAPWVPIPEILPWDDIGDGTVYNAVATSGDPPEVVWRDRDRVRAQYREAIDYALSAVFEYALLHSDAPPLILVIGDHQAAEFVALDDRPDVPIHVLGPTALVDALAPLAPDPGLLPREGAVRPMTDLRDAILTVYSSGARAARR</sequence>
<gene>
    <name evidence="2" type="ORF">BCF38_101856</name>
    <name evidence="3" type="ORF">SAMN05421539_101856</name>
</gene>
<dbReference type="RefSeq" id="WP_109562993.1">
    <property type="nucleotide sequence ID" value="NZ_QGDJ01000001.1"/>
</dbReference>
<evidence type="ECO:0000313" key="4">
    <source>
        <dbReference type="Proteomes" id="UP000245839"/>
    </source>
</evidence>
<name>A0A2Y9A2N4_9RHOB</name>
<evidence type="ECO:0000256" key="1">
    <source>
        <dbReference type="SAM" id="Phobius"/>
    </source>
</evidence>
<accession>A0A2Y9A2N4</accession>
<protein>
    <recommendedName>
        <fullName evidence="6">Sulfatase</fullName>
    </recommendedName>
</protein>
<dbReference type="SUPFAM" id="SSF53649">
    <property type="entry name" value="Alkaline phosphatase-like"/>
    <property type="match status" value="1"/>
</dbReference>
<dbReference type="Proteomes" id="UP000245839">
    <property type="component" value="Unassembled WGS sequence"/>
</dbReference>
<evidence type="ECO:0008006" key="6">
    <source>
        <dbReference type="Google" id="ProtNLM"/>
    </source>
</evidence>
<dbReference type="Gene3D" id="3.40.720.10">
    <property type="entry name" value="Alkaline Phosphatase, subunit A"/>
    <property type="match status" value="1"/>
</dbReference>
<evidence type="ECO:0000313" key="3">
    <source>
        <dbReference type="EMBL" id="SSA38720.1"/>
    </source>
</evidence>
<dbReference type="EMBL" id="QGDJ01000001">
    <property type="protein sequence ID" value="PWJ22442.1"/>
    <property type="molecule type" value="Genomic_DNA"/>
</dbReference>